<comment type="caution">
    <text evidence="1">The sequence shown here is derived from an EMBL/GenBank/DDBJ whole genome shotgun (WGS) entry which is preliminary data.</text>
</comment>
<dbReference type="AlphaFoldDB" id="A0AAN9AB10"/>
<evidence type="ECO:0000313" key="2">
    <source>
        <dbReference type="Proteomes" id="UP001381693"/>
    </source>
</evidence>
<organism evidence="1 2">
    <name type="scientific">Halocaridina rubra</name>
    <name type="common">Hawaiian red shrimp</name>
    <dbReference type="NCBI Taxonomy" id="373956"/>
    <lineage>
        <taxon>Eukaryota</taxon>
        <taxon>Metazoa</taxon>
        <taxon>Ecdysozoa</taxon>
        <taxon>Arthropoda</taxon>
        <taxon>Crustacea</taxon>
        <taxon>Multicrustacea</taxon>
        <taxon>Malacostraca</taxon>
        <taxon>Eumalacostraca</taxon>
        <taxon>Eucarida</taxon>
        <taxon>Decapoda</taxon>
        <taxon>Pleocyemata</taxon>
        <taxon>Caridea</taxon>
        <taxon>Atyoidea</taxon>
        <taxon>Atyidae</taxon>
        <taxon>Halocaridina</taxon>
    </lineage>
</organism>
<reference evidence="1 2" key="1">
    <citation type="submission" date="2023-11" db="EMBL/GenBank/DDBJ databases">
        <title>Halocaridina rubra genome assembly.</title>
        <authorList>
            <person name="Smith C."/>
        </authorList>
    </citation>
    <scope>NUCLEOTIDE SEQUENCE [LARGE SCALE GENOMIC DNA]</scope>
    <source>
        <strain evidence="1">EP-1</strain>
        <tissue evidence="1">Whole</tissue>
    </source>
</reference>
<dbReference type="EMBL" id="JAXCGZ010007722">
    <property type="protein sequence ID" value="KAK7078655.1"/>
    <property type="molecule type" value="Genomic_DNA"/>
</dbReference>
<protein>
    <submittedName>
        <fullName evidence="1">Uncharacterized protein</fullName>
    </submittedName>
</protein>
<keyword evidence="2" id="KW-1185">Reference proteome</keyword>
<sequence length="90" mass="10545">WTLSNVILIFRVQKDPDDNVRGGAGPKSVPFQSRANWVESLTESQTHSYCWQLFDEERTGILSWLPKSGKHFKLLRVEEFCLQLYLALYR</sequence>
<feature type="non-terminal residue" evidence="1">
    <location>
        <position position="1"/>
    </location>
</feature>
<dbReference type="Proteomes" id="UP001381693">
    <property type="component" value="Unassembled WGS sequence"/>
</dbReference>
<accession>A0AAN9AB10</accession>
<proteinExistence type="predicted"/>
<name>A0AAN9AB10_HALRR</name>
<evidence type="ECO:0000313" key="1">
    <source>
        <dbReference type="EMBL" id="KAK7078655.1"/>
    </source>
</evidence>
<gene>
    <name evidence="1" type="ORF">SK128_024647</name>
</gene>